<feature type="domain" description="Tyr recombinase" evidence="4">
    <location>
        <begin position="125"/>
        <end position="321"/>
    </location>
</feature>
<keyword evidence="1 3" id="KW-0238">DNA-binding</keyword>
<organism evidence="6 7">
    <name type="scientific">Alicyclobacillus fodiniaquatilis</name>
    <dbReference type="NCBI Taxonomy" id="1661150"/>
    <lineage>
        <taxon>Bacteria</taxon>
        <taxon>Bacillati</taxon>
        <taxon>Bacillota</taxon>
        <taxon>Bacilli</taxon>
        <taxon>Bacillales</taxon>
        <taxon>Alicyclobacillaceae</taxon>
        <taxon>Alicyclobacillus</taxon>
    </lineage>
</organism>
<evidence type="ECO:0000313" key="7">
    <source>
        <dbReference type="Proteomes" id="UP001597079"/>
    </source>
</evidence>
<dbReference type="SUPFAM" id="SSF56349">
    <property type="entry name" value="DNA breaking-rejoining enzymes"/>
    <property type="match status" value="1"/>
</dbReference>
<dbReference type="Gene3D" id="1.10.150.130">
    <property type="match status" value="1"/>
</dbReference>
<evidence type="ECO:0000259" key="4">
    <source>
        <dbReference type="PROSITE" id="PS51898"/>
    </source>
</evidence>
<dbReference type="RefSeq" id="WP_377943977.1">
    <property type="nucleotide sequence ID" value="NZ_JBHUCX010000043.1"/>
</dbReference>
<reference evidence="7" key="1">
    <citation type="journal article" date="2019" name="Int. J. Syst. Evol. Microbiol.">
        <title>The Global Catalogue of Microorganisms (GCM) 10K type strain sequencing project: providing services to taxonomists for standard genome sequencing and annotation.</title>
        <authorList>
            <consortium name="The Broad Institute Genomics Platform"/>
            <consortium name="The Broad Institute Genome Sequencing Center for Infectious Disease"/>
            <person name="Wu L."/>
            <person name="Ma J."/>
        </authorList>
    </citation>
    <scope>NUCLEOTIDE SEQUENCE [LARGE SCALE GENOMIC DNA]</scope>
    <source>
        <strain evidence="7">CGMCC 1.12286</strain>
    </source>
</reference>
<dbReference type="CDD" id="cd00799">
    <property type="entry name" value="INT_Cre_C"/>
    <property type="match status" value="1"/>
</dbReference>
<dbReference type="InterPro" id="IPR013762">
    <property type="entry name" value="Integrase-like_cat_sf"/>
</dbReference>
<keyword evidence="7" id="KW-1185">Reference proteome</keyword>
<evidence type="ECO:0000256" key="3">
    <source>
        <dbReference type="PROSITE-ProRule" id="PRU01248"/>
    </source>
</evidence>
<protein>
    <submittedName>
        <fullName evidence="6">Site-specific integrase</fullName>
    </submittedName>
</protein>
<dbReference type="Gene3D" id="1.10.443.10">
    <property type="entry name" value="Intergrase catalytic core"/>
    <property type="match status" value="1"/>
</dbReference>
<keyword evidence="2" id="KW-0233">DNA recombination</keyword>
<dbReference type="Pfam" id="PF00589">
    <property type="entry name" value="Phage_integrase"/>
    <property type="match status" value="1"/>
</dbReference>
<dbReference type="InterPro" id="IPR044068">
    <property type="entry name" value="CB"/>
</dbReference>
<dbReference type="InterPro" id="IPR002104">
    <property type="entry name" value="Integrase_catalytic"/>
</dbReference>
<evidence type="ECO:0000256" key="1">
    <source>
        <dbReference type="ARBA" id="ARBA00023125"/>
    </source>
</evidence>
<dbReference type="PROSITE" id="PS51900">
    <property type="entry name" value="CB"/>
    <property type="match status" value="1"/>
</dbReference>
<gene>
    <name evidence="6" type="ORF">ACFSB2_15375</name>
</gene>
<sequence>MSDLIVRVDNNSLLPSDDLVELNQKATTYIESSKAKNTNIAYKSDWDNFVLWCQSNSLQFMPASDTTIQLYITKLAVTKKTSTIRRRLTSIRLAHQLAKQPDPTKSGLVKMTMDGISRENGTKQIGKRAILTDDILKIIPLLPEGSIGVRDKAILLIGFAGAFRRSELVAMKAEDLRFDRRTLYITIQKSKTDQTGEGEVIAINLGENADTCPIQALEDWLSLSGITEGYLFRRIRKNGKILDEPLGAHWVARIVKKYARLLKMDPHEFGGHSLRSGFVTQTAINGATYDDIMKTTRHKKYDTVRKYMRDIELKNNASSKLGL</sequence>
<name>A0ABW4JJB1_9BACL</name>
<dbReference type="SUPFAM" id="SSF47823">
    <property type="entry name" value="lambda integrase-like, N-terminal domain"/>
    <property type="match status" value="1"/>
</dbReference>
<proteinExistence type="predicted"/>
<feature type="domain" description="Core-binding (CB)" evidence="5">
    <location>
        <begin position="20"/>
        <end position="99"/>
    </location>
</feature>
<evidence type="ECO:0000259" key="5">
    <source>
        <dbReference type="PROSITE" id="PS51900"/>
    </source>
</evidence>
<dbReference type="Proteomes" id="UP001597079">
    <property type="component" value="Unassembled WGS sequence"/>
</dbReference>
<dbReference type="PANTHER" id="PTHR34605">
    <property type="entry name" value="PHAGE_INTEGRASE DOMAIN-CONTAINING PROTEIN"/>
    <property type="match status" value="1"/>
</dbReference>
<dbReference type="InterPro" id="IPR011010">
    <property type="entry name" value="DNA_brk_join_enz"/>
</dbReference>
<dbReference type="InterPro" id="IPR010998">
    <property type="entry name" value="Integrase_recombinase_N"/>
</dbReference>
<comment type="caution">
    <text evidence="6">The sequence shown here is derived from an EMBL/GenBank/DDBJ whole genome shotgun (WGS) entry which is preliminary data.</text>
</comment>
<dbReference type="PROSITE" id="PS51898">
    <property type="entry name" value="TYR_RECOMBINASE"/>
    <property type="match status" value="1"/>
</dbReference>
<dbReference type="InterPro" id="IPR052925">
    <property type="entry name" value="Phage_Integrase-like_Recomb"/>
</dbReference>
<accession>A0ABW4JJB1</accession>
<evidence type="ECO:0000256" key="2">
    <source>
        <dbReference type="ARBA" id="ARBA00023172"/>
    </source>
</evidence>
<evidence type="ECO:0000313" key="6">
    <source>
        <dbReference type="EMBL" id="MFD1676084.1"/>
    </source>
</evidence>
<dbReference type="PANTHER" id="PTHR34605:SF3">
    <property type="entry name" value="P CELL-TYPE AGGLUTINATION PROTEIN MAP4-LIKE-RELATED"/>
    <property type="match status" value="1"/>
</dbReference>
<dbReference type="EMBL" id="JBHUCX010000043">
    <property type="protein sequence ID" value="MFD1676084.1"/>
    <property type="molecule type" value="Genomic_DNA"/>
</dbReference>